<gene>
    <name evidence="3" type="ORF">ACFOMF_06260</name>
</gene>
<evidence type="ECO:0000259" key="1">
    <source>
        <dbReference type="Pfam" id="PF08770"/>
    </source>
</evidence>
<feature type="domain" description="Ig-like SoxY" evidence="2">
    <location>
        <begin position="11"/>
        <end position="104"/>
    </location>
</feature>
<dbReference type="Pfam" id="PF08770">
    <property type="entry name" value="SoxZ"/>
    <property type="match status" value="1"/>
</dbReference>
<dbReference type="EMBL" id="JBHRXZ010000016">
    <property type="protein sequence ID" value="MFC3607376.1"/>
    <property type="molecule type" value="Genomic_DNA"/>
</dbReference>
<proteinExistence type="predicted"/>
<name>A0ABV7T516_9GAMM</name>
<dbReference type="InterPro" id="IPR032711">
    <property type="entry name" value="SoxY"/>
</dbReference>
<evidence type="ECO:0000313" key="3">
    <source>
        <dbReference type="EMBL" id="MFC3607376.1"/>
    </source>
</evidence>
<dbReference type="Proteomes" id="UP001595630">
    <property type="component" value="Unassembled WGS sequence"/>
</dbReference>
<dbReference type="Gene3D" id="2.60.40.10">
    <property type="entry name" value="Immunoglobulins"/>
    <property type="match status" value="1"/>
</dbReference>
<organism evidence="3 4">
    <name type="scientific">Stutzerimonas tarimensis</name>
    <dbReference type="NCBI Taxonomy" id="1507735"/>
    <lineage>
        <taxon>Bacteria</taxon>
        <taxon>Pseudomonadati</taxon>
        <taxon>Pseudomonadota</taxon>
        <taxon>Gammaproteobacteria</taxon>
        <taxon>Pseudomonadales</taxon>
        <taxon>Pseudomonadaceae</taxon>
        <taxon>Stutzerimonas</taxon>
    </lineage>
</organism>
<dbReference type="InterPro" id="IPR014880">
    <property type="entry name" value="SoxZ_dom"/>
</dbReference>
<sequence>MLREGRLQASGLNLEAPEWVEDGAFVPVTVRLEGARAPLRLALLRNGEDDPRVARVGLLEWREPLEFSTRVRLSGSQDIEVVARDADGRVWQVSRPVRVAGSSCLAAPSGYPLAELGLTRAWLRSREAGLELVSLLRHPMESGRRLDAAGQPLPKRLLQRLTLIRDGETLLEVEPFEGLSANPYWRVLLAPGSAELEMRWSDADGSLYLHRL</sequence>
<evidence type="ECO:0000259" key="2">
    <source>
        <dbReference type="Pfam" id="PF13501"/>
    </source>
</evidence>
<evidence type="ECO:0000313" key="4">
    <source>
        <dbReference type="Proteomes" id="UP001595630"/>
    </source>
</evidence>
<dbReference type="SUPFAM" id="SSF81296">
    <property type="entry name" value="E set domains"/>
    <property type="match status" value="1"/>
</dbReference>
<protein>
    <submittedName>
        <fullName evidence="3">Thiosulfate oxidation carrier protein SoxY</fullName>
    </submittedName>
</protein>
<feature type="domain" description="Sulphur oxidation protein SoxZ" evidence="1">
    <location>
        <begin position="130"/>
        <end position="206"/>
    </location>
</feature>
<comment type="caution">
    <text evidence="3">The sequence shown here is derived from an EMBL/GenBank/DDBJ whole genome shotgun (WGS) entry which is preliminary data.</text>
</comment>
<dbReference type="InterPro" id="IPR038162">
    <property type="entry name" value="SoxY_sf"/>
</dbReference>
<dbReference type="InterPro" id="IPR013783">
    <property type="entry name" value="Ig-like_fold"/>
</dbReference>
<keyword evidence="4" id="KW-1185">Reference proteome</keyword>
<accession>A0ABV7T516</accession>
<reference evidence="4" key="1">
    <citation type="journal article" date="2019" name="Int. J. Syst. Evol. Microbiol.">
        <title>The Global Catalogue of Microorganisms (GCM) 10K type strain sequencing project: providing services to taxonomists for standard genome sequencing and annotation.</title>
        <authorList>
            <consortium name="The Broad Institute Genomics Platform"/>
            <consortium name="The Broad Institute Genome Sequencing Center for Infectious Disease"/>
            <person name="Wu L."/>
            <person name="Ma J."/>
        </authorList>
    </citation>
    <scope>NUCLEOTIDE SEQUENCE [LARGE SCALE GENOMIC DNA]</scope>
    <source>
        <strain evidence="4">KCTC 42447</strain>
    </source>
</reference>
<dbReference type="InterPro" id="IPR014756">
    <property type="entry name" value="Ig_E-set"/>
</dbReference>
<dbReference type="Pfam" id="PF13501">
    <property type="entry name" value="SoxY"/>
    <property type="match status" value="1"/>
</dbReference>
<dbReference type="Gene3D" id="2.60.40.2470">
    <property type="entry name" value="SoxY domain"/>
    <property type="match status" value="1"/>
</dbReference>
<dbReference type="RefSeq" id="WP_386362404.1">
    <property type="nucleotide sequence ID" value="NZ_JBHRXZ010000016.1"/>
</dbReference>